<comment type="caution">
    <text evidence="2">The sequence shown here is derived from an EMBL/GenBank/DDBJ whole genome shotgun (WGS) entry which is preliminary data.</text>
</comment>
<name>A0A8H5CSP2_9AGAR</name>
<proteinExistence type="predicted"/>
<protein>
    <submittedName>
        <fullName evidence="2">Uncharacterized protein</fullName>
    </submittedName>
</protein>
<gene>
    <name evidence="2" type="ORF">D9756_009918</name>
</gene>
<feature type="transmembrane region" description="Helical" evidence="1">
    <location>
        <begin position="12"/>
        <end position="31"/>
    </location>
</feature>
<dbReference type="EMBL" id="JAACJO010000026">
    <property type="protein sequence ID" value="KAF5347316.1"/>
    <property type="molecule type" value="Genomic_DNA"/>
</dbReference>
<evidence type="ECO:0000313" key="3">
    <source>
        <dbReference type="Proteomes" id="UP000559027"/>
    </source>
</evidence>
<sequence>MVVDLSDEVSKTLGAAFFTFVGGCVLYGITISQVYQYYKIYPEDGIVLKATVALVW</sequence>
<keyword evidence="3" id="KW-1185">Reference proteome</keyword>
<keyword evidence="1" id="KW-0812">Transmembrane</keyword>
<dbReference type="AlphaFoldDB" id="A0A8H5CSP2"/>
<keyword evidence="1" id="KW-0472">Membrane</keyword>
<dbReference type="OrthoDB" id="2971182at2759"/>
<accession>A0A8H5CSP2</accession>
<organism evidence="2 3">
    <name type="scientific">Leucocoprinus leucothites</name>
    <dbReference type="NCBI Taxonomy" id="201217"/>
    <lineage>
        <taxon>Eukaryota</taxon>
        <taxon>Fungi</taxon>
        <taxon>Dikarya</taxon>
        <taxon>Basidiomycota</taxon>
        <taxon>Agaricomycotina</taxon>
        <taxon>Agaricomycetes</taxon>
        <taxon>Agaricomycetidae</taxon>
        <taxon>Agaricales</taxon>
        <taxon>Agaricineae</taxon>
        <taxon>Agaricaceae</taxon>
        <taxon>Leucocoprinus</taxon>
    </lineage>
</organism>
<dbReference type="Proteomes" id="UP000559027">
    <property type="component" value="Unassembled WGS sequence"/>
</dbReference>
<keyword evidence="1" id="KW-1133">Transmembrane helix</keyword>
<evidence type="ECO:0000313" key="2">
    <source>
        <dbReference type="EMBL" id="KAF5347316.1"/>
    </source>
</evidence>
<reference evidence="2 3" key="1">
    <citation type="journal article" date="2020" name="ISME J.">
        <title>Uncovering the hidden diversity of litter-decomposition mechanisms in mushroom-forming fungi.</title>
        <authorList>
            <person name="Floudas D."/>
            <person name="Bentzer J."/>
            <person name="Ahren D."/>
            <person name="Johansson T."/>
            <person name="Persson P."/>
            <person name="Tunlid A."/>
        </authorList>
    </citation>
    <scope>NUCLEOTIDE SEQUENCE [LARGE SCALE GENOMIC DNA]</scope>
    <source>
        <strain evidence="2 3">CBS 146.42</strain>
    </source>
</reference>
<evidence type="ECO:0000256" key="1">
    <source>
        <dbReference type="SAM" id="Phobius"/>
    </source>
</evidence>